<dbReference type="AlphaFoldDB" id="A0A850LIG3"/>
<dbReference type="EMBL" id="JABXIY010000031">
    <property type="protein sequence ID" value="NVK97703.1"/>
    <property type="molecule type" value="Genomic_DNA"/>
</dbReference>
<name>A0A850LIG3_9RHOB</name>
<dbReference type="RefSeq" id="WP_144083983.1">
    <property type="nucleotide sequence ID" value="NZ_CP076685.1"/>
</dbReference>
<dbReference type="Proteomes" id="UP000565723">
    <property type="component" value="Unassembled WGS sequence"/>
</dbReference>
<organism evidence="1 2">
    <name type="scientific">Ruegeria pomeroyi</name>
    <dbReference type="NCBI Taxonomy" id="89184"/>
    <lineage>
        <taxon>Bacteria</taxon>
        <taxon>Pseudomonadati</taxon>
        <taxon>Pseudomonadota</taxon>
        <taxon>Alphaproteobacteria</taxon>
        <taxon>Rhodobacterales</taxon>
        <taxon>Roseobacteraceae</taxon>
        <taxon>Ruegeria</taxon>
    </lineage>
</organism>
<comment type="caution">
    <text evidence="1">The sequence shown here is derived from an EMBL/GenBank/DDBJ whole genome shotgun (WGS) entry which is preliminary data.</text>
</comment>
<sequence>MIISLELSIAQLGDLSTKRSEELFSEILRSSRRGHHIVIVPRELARWAAQNLALSGQDRAHLEKVREEFTQLGGLRDAPTSRTLKIDALQQKLASVTDHVWSIGVEEVLASRFLEKTVLLLENATNDGELLGELISHEARRRGIRDIAFQVTNGGGGTTYQEVERITDLNQIFVCICDHDKLTPFSPNSETFRKAKSTADRKNFVGTIITTPGREIENFLPMEIVCSLYPEYPVAQKQKLEGLILAQNDPNTGDCLWLYFDVKEGVSSCRYRQRCASEKARHWVEEKYQIDDLNEDEVRIDGFGQNVVERFLANGAGRSALHKFSRSEYWLRHFVSWFDNFLPFIQGRSNSRV</sequence>
<reference evidence="1 2" key="1">
    <citation type="journal article" date="2020" name="Proc. Natl. Acad. Sci. U.S.A.">
        <title>Ecological drivers of bacterial community assembly in synthetic phycospheres.</title>
        <authorList>
            <person name="Fu H."/>
            <person name="Uchimiya M."/>
            <person name="Gore J."/>
            <person name="Moran M.A."/>
        </authorList>
    </citation>
    <scope>NUCLEOTIDE SEQUENCE [LARGE SCALE GENOMIC DNA]</scope>
    <source>
        <strain evidence="1">HF-Din03</strain>
    </source>
</reference>
<accession>A0A850LIG3</accession>
<evidence type="ECO:0000313" key="1">
    <source>
        <dbReference type="EMBL" id="NVK97703.1"/>
    </source>
</evidence>
<proteinExistence type="predicted"/>
<evidence type="ECO:0000313" key="2">
    <source>
        <dbReference type="Proteomes" id="UP000565723"/>
    </source>
</evidence>
<protein>
    <submittedName>
        <fullName evidence="1">Uncharacterized protein</fullName>
    </submittedName>
</protein>
<gene>
    <name evidence="1" type="ORF">HW564_12295</name>
</gene>